<proteinExistence type="inferred from homology"/>
<evidence type="ECO:0000256" key="7">
    <source>
        <dbReference type="ARBA" id="ARBA00022993"/>
    </source>
</evidence>
<dbReference type="AlphaFoldDB" id="G5K1U7"/>
<gene>
    <name evidence="8 10" type="primary">coaE</name>
    <name evidence="10" type="ORF">STRIC_2355</name>
</gene>
<dbReference type="CDD" id="cd02022">
    <property type="entry name" value="DPCK"/>
    <property type="match status" value="1"/>
</dbReference>
<dbReference type="GO" id="GO:0015937">
    <property type="term" value="P:coenzyme A biosynthetic process"/>
    <property type="evidence" value="ECO:0007669"/>
    <property type="project" value="UniProtKB-UniRule"/>
</dbReference>
<dbReference type="InterPro" id="IPR027417">
    <property type="entry name" value="P-loop_NTPase"/>
</dbReference>
<dbReference type="eggNOG" id="COG0237">
    <property type="taxonomic scope" value="Bacteria"/>
</dbReference>
<dbReference type="GO" id="GO:0005524">
    <property type="term" value="F:ATP binding"/>
    <property type="evidence" value="ECO:0007669"/>
    <property type="project" value="UniProtKB-UniRule"/>
</dbReference>
<keyword evidence="4 8" id="KW-0547">Nucleotide-binding</keyword>
<evidence type="ECO:0000256" key="4">
    <source>
        <dbReference type="ARBA" id="ARBA00022741"/>
    </source>
</evidence>
<evidence type="ECO:0000256" key="9">
    <source>
        <dbReference type="NCBIfam" id="TIGR00152"/>
    </source>
</evidence>
<keyword evidence="3 8" id="KW-0808">Transferase</keyword>
<name>G5K1U7_9STRE</name>
<comment type="pathway">
    <text evidence="8">Cofactor biosynthesis; coenzyme A biosynthesis; CoA from (R)-pantothenate: step 5/5.</text>
</comment>
<evidence type="ECO:0000256" key="3">
    <source>
        <dbReference type="ARBA" id="ARBA00022679"/>
    </source>
</evidence>
<reference evidence="10 11" key="1">
    <citation type="journal article" date="2014" name="Int. J. Syst. Evol. Microbiol.">
        <title>Phylogenomics and the dynamic genome evolution of the genus Streptococcus.</title>
        <authorList>
            <consortium name="The Broad Institute Genome Sequencing Platform"/>
            <person name="Richards V.P."/>
            <person name="Palmer S.R."/>
            <person name="Pavinski Bitar P.D."/>
            <person name="Qin X."/>
            <person name="Weinstock G.M."/>
            <person name="Highlander S.K."/>
            <person name="Town C.D."/>
            <person name="Burne R.A."/>
            <person name="Stanhope M.J."/>
        </authorList>
    </citation>
    <scope>NUCLEOTIDE SEQUENCE [LARGE SCALE GENOMIC DNA]</scope>
    <source>
        <strain evidence="10 11">707-05</strain>
    </source>
</reference>
<keyword evidence="5 8" id="KW-0418">Kinase</keyword>
<dbReference type="Pfam" id="PF01121">
    <property type="entry name" value="CoaE"/>
    <property type="match status" value="1"/>
</dbReference>
<keyword evidence="11" id="KW-1185">Reference proteome</keyword>
<comment type="subcellular location">
    <subcellularLocation>
        <location evidence="8">Cytoplasm</location>
    </subcellularLocation>
</comment>
<protein>
    <recommendedName>
        <fullName evidence="8 9">Dephospho-CoA kinase</fullName>
        <ecNumber evidence="8 9">2.7.1.24</ecNumber>
    </recommendedName>
    <alternativeName>
        <fullName evidence="8">Dephosphocoenzyme A kinase</fullName>
    </alternativeName>
</protein>
<sequence>MSKLSKEVATVIGITGGIASGKSTAVAIIRKAGYQVIDADALVHKLQKKGGKLYEVLLSAFGESILGANGELDRQKLSQLIFSNPDKRVESANIQNEMIRAALAEKRDQLAKSESLFFMDIPLLFELGYQDWFDAIWLVDIDEETQLNRLMARNQLTLEQVKERTASQMSLSQKRAMADLIIDNRGDLKDLEQEVARALKTLEK</sequence>
<keyword evidence="2 8" id="KW-0963">Cytoplasm</keyword>
<evidence type="ECO:0000256" key="2">
    <source>
        <dbReference type="ARBA" id="ARBA00022490"/>
    </source>
</evidence>
<dbReference type="InterPro" id="IPR001977">
    <property type="entry name" value="Depp_CoAkinase"/>
</dbReference>
<comment type="catalytic activity">
    <reaction evidence="8">
        <text>3'-dephospho-CoA + ATP = ADP + CoA + H(+)</text>
        <dbReference type="Rhea" id="RHEA:18245"/>
        <dbReference type="ChEBI" id="CHEBI:15378"/>
        <dbReference type="ChEBI" id="CHEBI:30616"/>
        <dbReference type="ChEBI" id="CHEBI:57287"/>
        <dbReference type="ChEBI" id="CHEBI:57328"/>
        <dbReference type="ChEBI" id="CHEBI:456216"/>
        <dbReference type="EC" id="2.7.1.24"/>
    </reaction>
</comment>
<keyword evidence="7 8" id="KW-0173">Coenzyme A biosynthesis</keyword>
<dbReference type="NCBIfam" id="TIGR00152">
    <property type="entry name" value="dephospho-CoA kinase"/>
    <property type="match status" value="1"/>
</dbReference>
<evidence type="ECO:0000256" key="6">
    <source>
        <dbReference type="ARBA" id="ARBA00022840"/>
    </source>
</evidence>
<dbReference type="EMBL" id="AEUX02000005">
    <property type="protein sequence ID" value="EHI70165.1"/>
    <property type="molecule type" value="Genomic_DNA"/>
</dbReference>
<dbReference type="OrthoDB" id="9812943at2"/>
<evidence type="ECO:0000313" key="11">
    <source>
        <dbReference type="Proteomes" id="UP000003330"/>
    </source>
</evidence>
<evidence type="ECO:0000256" key="8">
    <source>
        <dbReference type="HAMAP-Rule" id="MF_00376"/>
    </source>
</evidence>
<comment type="caution">
    <text evidence="10">The sequence shown here is derived from an EMBL/GenBank/DDBJ whole genome shotgun (WGS) entry which is preliminary data.</text>
</comment>
<dbReference type="PANTHER" id="PTHR10695">
    <property type="entry name" value="DEPHOSPHO-COA KINASE-RELATED"/>
    <property type="match status" value="1"/>
</dbReference>
<comment type="function">
    <text evidence="8">Catalyzes the phosphorylation of the 3'-hydroxyl group of dephosphocoenzyme A to form coenzyme A.</text>
</comment>
<dbReference type="EC" id="2.7.1.24" evidence="8 9"/>
<organism evidence="10 11">
    <name type="scientific">Streptococcus ictaluri 707-05</name>
    <dbReference type="NCBI Taxonomy" id="764299"/>
    <lineage>
        <taxon>Bacteria</taxon>
        <taxon>Bacillati</taxon>
        <taxon>Bacillota</taxon>
        <taxon>Bacilli</taxon>
        <taxon>Lactobacillales</taxon>
        <taxon>Streptococcaceae</taxon>
        <taxon>Streptococcus</taxon>
    </lineage>
</organism>
<dbReference type="RefSeq" id="WP_008088386.1">
    <property type="nucleotide sequence ID" value="NZ_AEUX02000005.1"/>
</dbReference>
<dbReference type="PANTHER" id="PTHR10695:SF46">
    <property type="entry name" value="BIFUNCTIONAL COENZYME A SYNTHASE-RELATED"/>
    <property type="match status" value="1"/>
</dbReference>
<dbReference type="GO" id="GO:0005737">
    <property type="term" value="C:cytoplasm"/>
    <property type="evidence" value="ECO:0007669"/>
    <property type="project" value="UniProtKB-SubCell"/>
</dbReference>
<dbReference type="FunFam" id="3.40.50.300:FF:000991">
    <property type="entry name" value="Dephospho-CoA kinase"/>
    <property type="match status" value="1"/>
</dbReference>
<feature type="binding site" evidence="8">
    <location>
        <begin position="19"/>
        <end position="24"/>
    </location>
    <ligand>
        <name>ATP</name>
        <dbReference type="ChEBI" id="CHEBI:30616"/>
    </ligand>
</feature>
<evidence type="ECO:0000256" key="1">
    <source>
        <dbReference type="ARBA" id="ARBA00009018"/>
    </source>
</evidence>
<dbReference type="Gene3D" id="3.40.50.300">
    <property type="entry name" value="P-loop containing nucleotide triphosphate hydrolases"/>
    <property type="match status" value="1"/>
</dbReference>
<dbReference type="UniPathway" id="UPA00241">
    <property type="reaction ID" value="UER00356"/>
</dbReference>
<dbReference type="GO" id="GO:0004140">
    <property type="term" value="F:dephospho-CoA kinase activity"/>
    <property type="evidence" value="ECO:0007669"/>
    <property type="project" value="UniProtKB-UniRule"/>
</dbReference>
<dbReference type="SUPFAM" id="SSF52540">
    <property type="entry name" value="P-loop containing nucleoside triphosphate hydrolases"/>
    <property type="match status" value="1"/>
</dbReference>
<comment type="similarity">
    <text evidence="1 8">Belongs to the CoaE family.</text>
</comment>
<dbReference type="Proteomes" id="UP000003330">
    <property type="component" value="Unassembled WGS sequence"/>
</dbReference>
<accession>G5K1U7</accession>
<evidence type="ECO:0000313" key="10">
    <source>
        <dbReference type="EMBL" id="EHI70165.1"/>
    </source>
</evidence>
<dbReference type="HAMAP" id="MF_00376">
    <property type="entry name" value="Dephospho_CoA_kinase"/>
    <property type="match status" value="1"/>
</dbReference>
<keyword evidence="6 8" id="KW-0067">ATP-binding</keyword>
<dbReference type="PROSITE" id="PS51219">
    <property type="entry name" value="DPCK"/>
    <property type="match status" value="1"/>
</dbReference>
<dbReference type="STRING" id="764299.STRIC_2355"/>
<evidence type="ECO:0000256" key="5">
    <source>
        <dbReference type="ARBA" id="ARBA00022777"/>
    </source>
</evidence>